<dbReference type="OrthoDB" id="9812943at2"/>
<protein>
    <recommendedName>
        <fullName evidence="6 7">Dephospho-CoA kinase</fullName>
        <ecNumber evidence="6 7">2.7.1.24</ecNumber>
    </recommendedName>
    <alternativeName>
        <fullName evidence="6">Dephosphocoenzyme A kinase</fullName>
    </alternativeName>
</protein>
<evidence type="ECO:0000256" key="7">
    <source>
        <dbReference type="NCBIfam" id="TIGR00152"/>
    </source>
</evidence>
<dbReference type="CDD" id="cd02022">
    <property type="entry name" value="DPCK"/>
    <property type="match status" value="1"/>
</dbReference>
<dbReference type="GO" id="GO:0004140">
    <property type="term" value="F:dephospho-CoA kinase activity"/>
    <property type="evidence" value="ECO:0007669"/>
    <property type="project" value="UniProtKB-UniRule"/>
</dbReference>
<comment type="function">
    <text evidence="6">Catalyzes the phosphorylation of the 3'-hydroxyl group of dephosphocoenzyme A to form coenzyme A.</text>
</comment>
<evidence type="ECO:0000313" key="9">
    <source>
        <dbReference type="Proteomes" id="UP000029733"/>
    </source>
</evidence>
<comment type="subcellular location">
    <subcellularLocation>
        <location evidence="6">Cytoplasm</location>
    </subcellularLocation>
</comment>
<keyword evidence="3 6" id="KW-0547">Nucleotide-binding</keyword>
<dbReference type="PROSITE" id="PS51219">
    <property type="entry name" value="DPCK"/>
    <property type="match status" value="1"/>
</dbReference>
<dbReference type="SUPFAM" id="SSF52540">
    <property type="entry name" value="P-loop containing nucleoside triphosphate hydrolases"/>
    <property type="match status" value="1"/>
</dbReference>
<dbReference type="PANTHER" id="PTHR10695">
    <property type="entry name" value="DEPHOSPHO-COA KINASE-RELATED"/>
    <property type="match status" value="1"/>
</dbReference>
<keyword evidence="6" id="KW-0963">Cytoplasm</keyword>
<evidence type="ECO:0000313" key="8">
    <source>
        <dbReference type="EMBL" id="TLD95194.1"/>
    </source>
</evidence>
<dbReference type="AlphaFoldDB" id="A0A4U8T6R2"/>
<proteinExistence type="inferred from homology"/>
<evidence type="ECO:0000256" key="2">
    <source>
        <dbReference type="ARBA" id="ARBA00022679"/>
    </source>
</evidence>
<evidence type="ECO:0000256" key="3">
    <source>
        <dbReference type="ARBA" id="ARBA00022741"/>
    </source>
</evidence>
<dbReference type="HAMAP" id="MF_00376">
    <property type="entry name" value="Dephospho_CoA_kinase"/>
    <property type="match status" value="1"/>
</dbReference>
<comment type="similarity">
    <text evidence="1 6">Belongs to the CoaE family.</text>
</comment>
<keyword evidence="9" id="KW-1185">Reference proteome</keyword>
<dbReference type="Pfam" id="PF01121">
    <property type="entry name" value="CoaE"/>
    <property type="match status" value="1"/>
</dbReference>
<accession>A0A4U8T6R2</accession>
<comment type="caution">
    <text evidence="8">The sequence shown here is derived from an EMBL/GenBank/DDBJ whole genome shotgun (WGS) entry which is preliminary data.</text>
</comment>
<evidence type="ECO:0000256" key="4">
    <source>
        <dbReference type="ARBA" id="ARBA00022840"/>
    </source>
</evidence>
<feature type="binding site" evidence="6">
    <location>
        <begin position="13"/>
        <end position="18"/>
    </location>
    <ligand>
        <name>ATP</name>
        <dbReference type="ChEBI" id="CHEBI:30616"/>
    </ligand>
</feature>
<dbReference type="NCBIfam" id="TIGR00152">
    <property type="entry name" value="dephospho-CoA kinase"/>
    <property type="match status" value="1"/>
</dbReference>
<comment type="catalytic activity">
    <reaction evidence="6">
        <text>3'-dephospho-CoA + ATP = ADP + CoA + H(+)</text>
        <dbReference type="Rhea" id="RHEA:18245"/>
        <dbReference type="ChEBI" id="CHEBI:15378"/>
        <dbReference type="ChEBI" id="CHEBI:30616"/>
        <dbReference type="ChEBI" id="CHEBI:57287"/>
        <dbReference type="ChEBI" id="CHEBI:57328"/>
        <dbReference type="ChEBI" id="CHEBI:456216"/>
        <dbReference type="EC" id="2.7.1.24"/>
    </reaction>
</comment>
<keyword evidence="5 6" id="KW-0173">Coenzyme A biosynthesis</keyword>
<organism evidence="8 9">
    <name type="scientific">Helicobacter jaachi</name>
    <dbReference type="NCBI Taxonomy" id="1677920"/>
    <lineage>
        <taxon>Bacteria</taxon>
        <taxon>Pseudomonadati</taxon>
        <taxon>Campylobacterota</taxon>
        <taxon>Epsilonproteobacteria</taxon>
        <taxon>Campylobacterales</taxon>
        <taxon>Helicobacteraceae</taxon>
        <taxon>Helicobacter</taxon>
    </lineage>
</organism>
<dbReference type="GO" id="GO:0005524">
    <property type="term" value="F:ATP binding"/>
    <property type="evidence" value="ECO:0007669"/>
    <property type="project" value="UniProtKB-UniRule"/>
</dbReference>
<dbReference type="UniPathway" id="UPA00241">
    <property type="reaction ID" value="UER00356"/>
</dbReference>
<dbReference type="RefSeq" id="WP_034355237.1">
    <property type="nucleotide sequence ID" value="NZ_JRPR02000010.1"/>
</dbReference>
<reference evidence="8 9" key="1">
    <citation type="journal article" date="2014" name="Genome Announc.">
        <title>Draft genome sequences of eight enterohepatic helicobacter species isolated from both laboratory and wild rodents.</title>
        <authorList>
            <person name="Sheh A."/>
            <person name="Shen Z."/>
            <person name="Fox J.G."/>
        </authorList>
    </citation>
    <scope>NUCLEOTIDE SEQUENCE [LARGE SCALE GENOMIC DNA]</scope>
    <source>
        <strain evidence="8 9">MIT 09-6949</strain>
    </source>
</reference>
<evidence type="ECO:0000256" key="5">
    <source>
        <dbReference type="ARBA" id="ARBA00022993"/>
    </source>
</evidence>
<gene>
    <name evidence="6" type="primary">coaE</name>
    <name evidence="8" type="ORF">LS71_008530</name>
</gene>
<dbReference type="InterPro" id="IPR001977">
    <property type="entry name" value="Depp_CoAkinase"/>
</dbReference>
<keyword evidence="2 6" id="KW-0808">Transferase</keyword>
<evidence type="ECO:0000256" key="1">
    <source>
        <dbReference type="ARBA" id="ARBA00009018"/>
    </source>
</evidence>
<dbReference type="EMBL" id="JRPR02000010">
    <property type="protein sequence ID" value="TLD95194.1"/>
    <property type="molecule type" value="Genomic_DNA"/>
</dbReference>
<keyword evidence="6 8" id="KW-0418">Kinase</keyword>
<keyword evidence="4 6" id="KW-0067">ATP-binding</keyword>
<dbReference type="GO" id="GO:0005737">
    <property type="term" value="C:cytoplasm"/>
    <property type="evidence" value="ECO:0007669"/>
    <property type="project" value="UniProtKB-SubCell"/>
</dbReference>
<dbReference type="Proteomes" id="UP000029733">
    <property type="component" value="Unassembled WGS sequence"/>
</dbReference>
<dbReference type="GO" id="GO:0015937">
    <property type="term" value="P:coenzyme A biosynthetic process"/>
    <property type="evidence" value="ECO:0007669"/>
    <property type="project" value="UniProtKB-UniRule"/>
</dbReference>
<dbReference type="InterPro" id="IPR027417">
    <property type="entry name" value="P-loop_NTPase"/>
</dbReference>
<name>A0A4U8T6R2_9HELI</name>
<dbReference type="EC" id="2.7.1.24" evidence="6 7"/>
<dbReference type="STRING" id="1677920.LS71_06210"/>
<sequence length="199" mass="22482">MLKYAIALTGTIGSGKSTLVSLLSLYGYESICADSISHQMLEAHGNEVIESFGNEIVENGKISRKKLGKIVFANQPKREILQKILHPYIQKEILAQAQRLEQKRVWYFLDIPLFFEVGGKDVYPVARSLVVYTPAKKAIERIMKRDNLTEQEAKARLAIQLPIEQKCRLADDIIGNDGDLRALQQRVESYLRSLPTHAS</sequence>
<dbReference type="PANTHER" id="PTHR10695:SF46">
    <property type="entry name" value="BIFUNCTIONAL COENZYME A SYNTHASE-RELATED"/>
    <property type="match status" value="1"/>
</dbReference>
<comment type="pathway">
    <text evidence="6">Cofactor biosynthesis; coenzyme A biosynthesis; CoA from (R)-pantothenate: step 5/5.</text>
</comment>
<dbReference type="Gene3D" id="3.40.50.300">
    <property type="entry name" value="P-loop containing nucleotide triphosphate hydrolases"/>
    <property type="match status" value="1"/>
</dbReference>
<evidence type="ECO:0000256" key="6">
    <source>
        <dbReference type="HAMAP-Rule" id="MF_00376"/>
    </source>
</evidence>